<dbReference type="InterPro" id="IPR006153">
    <property type="entry name" value="Cation/H_exchanger_TM"/>
</dbReference>
<evidence type="ECO:0000313" key="10">
    <source>
        <dbReference type="Proteomes" id="UP001595420"/>
    </source>
</evidence>
<evidence type="ECO:0000256" key="4">
    <source>
        <dbReference type="ARBA" id="ARBA00022692"/>
    </source>
</evidence>
<name>A0ABV7C2M6_9PROT</name>
<dbReference type="Pfam" id="PF00999">
    <property type="entry name" value="Na_H_Exchanger"/>
    <property type="match status" value="1"/>
</dbReference>
<sequence length="582" mass="59206">MLATIVACILLAFVMGSLARMLRLPALIGYIAAGMLIGPYLPGAVAERGMVSAMAEIGVALLLFSIGLHFRAADLLAVWRVAVPGAVAQIALAGLAGALVGQALLGLAPGISFAFGLALAISSTAVATKALEERGKLGGAAGRLALGWLVMQDLVVVFALVLLPALAGGAGGGPGGGPGGGATAMLLGLGKAALSLVAFVLLMVLVGRRALPWALTRVARGGSRELFTLAVLAAALGVAAIASSLFGVSFALGAFFAGVLLGESDLGHQAAAEATPLTRIFSAIFFVSVGLLLDFSQVGGTPLAALAATLSVILAIGGSVLALLLLLGVPARTALLVAAGLSQIGEFSFLLTEVSIRQGLLPELVRGPVLMAAIGSIIATPLLLKAADALAPAFERWLAARAARRPAATLRQAPPPVPWPLLEGHAIVVGAGRVGATVIGALRRHHLPLIVMEEDRAIAERLTAEGIPTIWGDATRPEVLAAAHPERARILILALPGALEGREVLRLARQANPAIQTVVRSHSETEAAWLEAEGGVGLVMMGEREIALGMADFAMQRLGIAASTAQATVDVLRRRHMPGVAG</sequence>
<dbReference type="PANTHER" id="PTHR42751">
    <property type="entry name" value="SODIUM/HYDROGEN EXCHANGER FAMILY/TRKA DOMAIN PROTEIN"/>
    <property type="match status" value="1"/>
</dbReference>
<evidence type="ECO:0000256" key="6">
    <source>
        <dbReference type="ARBA" id="ARBA00023136"/>
    </source>
</evidence>
<keyword evidence="5 7" id="KW-1133">Transmembrane helix</keyword>
<organism evidence="9 10">
    <name type="scientific">Falsiroseomonas tokyonensis</name>
    <dbReference type="NCBI Taxonomy" id="430521"/>
    <lineage>
        <taxon>Bacteria</taxon>
        <taxon>Pseudomonadati</taxon>
        <taxon>Pseudomonadota</taxon>
        <taxon>Alphaproteobacteria</taxon>
        <taxon>Acetobacterales</taxon>
        <taxon>Roseomonadaceae</taxon>
        <taxon>Falsiroseomonas</taxon>
    </lineage>
</organism>
<feature type="transmembrane region" description="Helical" evidence="7">
    <location>
        <begin position="144"/>
        <end position="166"/>
    </location>
</feature>
<protein>
    <submittedName>
        <fullName evidence="9">Cation:proton antiporter</fullName>
    </submittedName>
</protein>
<dbReference type="InterPro" id="IPR003148">
    <property type="entry name" value="RCK_N"/>
</dbReference>
<feature type="transmembrane region" description="Helical" evidence="7">
    <location>
        <begin position="303"/>
        <end position="327"/>
    </location>
</feature>
<dbReference type="RefSeq" id="WP_216839735.1">
    <property type="nucleotide sequence ID" value="NZ_JAFNJS010000010.1"/>
</dbReference>
<feature type="transmembrane region" description="Helical" evidence="7">
    <location>
        <begin position="49"/>
        <end position="70"/>
    </location>
</feature>
<feature type="domain" description="RCK N-terminal" evidence="8">
    <location>
        <begin position="423"/>
        <end position="540"/>
    </location>
</feature>
<feature type="transmembrane region" description="Helical" evidence="7">
    <location>
        <begin position="186"/>
        <end position="206"/>
    </location>
</feature>
<feature type="transmembrane region" description="Helical" evidence="7">
    <location>
        <begin position="82"/>
        <end position="105"/>
    </location>
</feature>
<dbReference type="Pfam" id="PF02254">
    <property type="entry name" value="TrkA_N"/>
    <property type="match status" value="1"/>
</dbReference>
<dbReference type="EMBL" id="JBHRSB010000010">
    <property type="protein sequence ID" value="MFC3003294.1"/>
    <property type="molecule type" value="Genomic_DNA"/>
</dbReference>
<dbReference type="PANTHER" id="PTHR42751:SF1">
    <property type="entry name" value="CATION_PROTON ANTIPORTER YBAL-RELATED"/>
    <property type="match status" value="1"/>
</dbReference>
<evidence type="ECO:0000259" key="8">
    <source>
        <dbReference type="PROSITE" id="PS51201"/>
    </source>
</evidence>
<feature type="transmembrane region" description="Helical" evidence="7">
    <location>
        <begin position="111"/>
        <end position="132"/>
    </location>
</feature>
<keyword evidence="3" id="KW-0813">Transport</keyword>
<evidence type="ECO:0000256" key="3">
    <source>
        <dbReference type="ARBA" id="ARBA00022448"/>
    </source>
</evidence>
<gene>
    <name evidence="9" type="ORF">ACFOD3_25590</name>
</gene>
<evidence type="ECO:0000256" key="2">
    <source>
        <dbReference type="ARBA" id="ARBA00005551"/>
    </source>
</evidence>
<dbReference type="PROSITE" id="PS51201">
    <property type="entry name" value="RCK_N"/>
    <property type="match status" value="1"/>
</dbReference>
<proteinExistence type="inferred from homology"/>
<evidence type="ECO:0000256" key="7">
    <source>
        <dbReference type="SAM" id="Phobius"/>
    </source>
</evidence>
<feature type="transmembrane region" description="Helical" evidence="7">
    <location>
        <begin position="226"/>
        <end position="257"/>
    </location>
</feature>
<comment type="caution">
    <text evidence="9">The sequence shown here is derived from an EMBL/GenBank/DDBJ whole genome shotgun (WGS) entry which is preliminary data.</text>
</comment>
<evidence type="ECO:0000256" key="5">
    <source>
        <dbReference type="ARBA" id="ARBA00022989"/>
    </source>
</evidence>
<keyword evidence="4 7" id="KW-0812">Transmembrane</keyword>
<evidence type="ECO:0000313" key="9">
    <source>
        <dbReference type="EMBL" id="MFC3003294.1"/>
    </source>
</evidence>
<keyword evidence="6 7" id="KW-0472">Membrane</keyword>
<reference evidence="10" key="1">
    <citation type="journal article" date="2019" name="Int. J. Syst. Evol. Microbiol.">
        <title>The Global Catalogue of Microorganisms (GCM) 10K type strain sequencing project: providing services to taxonomists for standard genome sequencing and annotation.</title>
        <authorList>
            <consortium name="The Broad Institute Genomics Platform"/>
            <consortium name="The Broad Institute Genome Sequencing Center for Infectious Disease"/>
            <person name="Wu L."/>
            <person name="Ma J."/>
        </authorList>
    </citation>
    <scope>NUCLEOTIDE SEQUENCE [LARGE SCALE GENOMIC DNA]</scope>
    <source>
        <strain evidence="10">CGMCC 1.16855</strain>
    </source>
</reference>
<keyword evidence="10" id="KW-1185">Reference proteome</keyword>
<comment type="subcellular location">
    <subcellularLocation>
        <location evidence="1">Membrane</location>
        <topology evidence="1">Multi-pass membrane protein</topology>
    </subcellularLocation>
</comment>
<comment type="similarity">
    <text evidence="2">Belongs to the monovalent cation:proton antiporter 2 (CPA2) transporter (TC 2.A.37) family.</text>
</comment>
<feature type="transmembrane region" description="Helical" evidence="7">
    <location>
        <begin position="277"/>
        <end position="296"/>
    </location>
</feature>
<evidence type="ECO:0000256" key="1">
    <source>
        <dbReference type="ARBA" id="ARBA00004141"/>
    </source>
</evidence>
<dbReference type="Proteomes" id="UP001595420">
    <property type="component" value="Unassembled WGS sequence"/>
</dbReference>
<accession>A0ABV7C2M6</accession>